<keyword evidence="6" id="KW-1185">Reference proteome</keyword>
<feature type="domain" description="Glycosyl hydrolase family 31 C-terminal" evidence="3">
    <location>
        <begin position="1022"/>
        <end position="1108"/>
    </location>
</feature>
<dbReference type="InterPro" id="IPR013783">
    <property type="entry name" value="Ig-like_fold"/>
</dbReference>
<dbReference type="InterPro" id="IPR055242">
    <property type="entry name" value="Lmo2446-like_N"/>
</dbReference>
<dbReference type="InterPro" id="IPR000322">
    <property type="entry name" value="Glyco_hydro_31_TIM"/>
</dbReference>
<dbReference type="GO" id="GO:0016757">
    <property type="term" value="F:glycosyltransferase activity"/>
    <property type="evidence" value="ECO:0007669"/>
    <property type="project" value="UniProtKB-ARBA"/>
</dbReference>
<dbReference type="GO" id="GO:0004553">
    <property type="term" value="F:hydrolase activity, hydrolyzing O-glycosyl compounds"/>
    <property type="evidence" value="ECO:0007669"/>
    <property type="project" value="InterPro"/>
</dbReference>
<dbReference type="Pfam" id="PF22681">
    <property type="entry name" value="Lmo2446-like_N"/>
    <property type="match status" value="1"/>
</dbReference>
<dbReference type="InterPro" id="IPR013780">
    <property type="entry name" value="Glyco_hydro_b"/>
</dbReference>
<comment type="caution">
    <text evidence="5">The sequence shown here is derived from an EMBL/GenBank/DDBJ whole genome shotgun (WGS) entry which is preliminary data.</text>
</comment>
<dbReference type="Pfam" id="PF01055">
    <property type="entry name" value="Glyco_hydro_31_2nd"/>
    <property type="match status" value="1"/>
</dbReference>
<feature type="domain" description="Lmo2446-like N-terminal" evidence="4">
    <location>
        <begin position="323"/>
        <end position="394"/>
    </location>
</feature>
<dbReference type="OrthoDB" id="176168at2"/>
<feature type="domain" description="Glycoside hydrolase family 31 TIM barrel" evidence="2">
    <location>
        <begin position="661"/>
        <end position="1013"/>
    </location>
</feature>
<dbReference type="PANTHER" id="PTHR43863:SF2">
    <property type="entry name" value="MALTASE-GLUCOAMYLASE"/>
    <property type="match status" value="1"/>
</dbReference>
<evidence type="ECO:0000313" key="5">
    <source>
        <dbReference type="EMBL" id="OPH58583.1"/>
    </source>
</evidence>
<dbReference type="InterPro" id="IPR017853">
    <property type="entry name" value="GH"/>
</dbReference>
<evidence type="ECO:0000259" key="2">
    <source>
        <dbReference type="Pfam" id="PF01055"/>
    </source>
</evidence>
<dbReference type="GO" id="GO:0005975">
    <property type="term" value="P:carbohydrate metabolic process"/>
    <property type="evidence" value="ECO:0007669"/>
    <property type="project" value="InterPro"/>
</dbReference>
<dbReference type="InterPro" id="IPR011013">
    <property type="entry name" value="Gal_mutarotase_sf_dom"/>
</dbReference>
<dbReference type="AlphaFoldDB" id="A0A1V4HM44"/>
<proteinExistence type="inferred from homology"/>
<dbReference type="PANTHER" id="PTHR43863">
    <property type="entry name" value="HYDROLASE, PUTATIVE (AFU_ORTHOLOGUE AFUA_1G03140)-RELATED"/>
    <property type="match status" value="1"/>
</dbReference>
<dbReference type="InterPro" id="IPR048395">
    <property type="entry name" value="Glyco_hydro_31_C"/>
</dbReference>
<reference evidence="6" key="1">
    <citation type="submission" date="2016-07" db="EMBL/GenBank/DDBJ databases">
        <authorList>
            <person name="Florea S."/>
            <person name="Webb J.S."/>
            <person name="Jaromczyk J."/>
            <person name="Schardl C.L."/>
        </authorList>
    </citation>
    <scope>NUCLEOTIDE SEQUENCE [LARGE SCALE GENOMIC DNA]</scope>
    <source>
        <strain evidence="6">CY1</strain>
    </source>
</reference>
<gene>
    <name evidence="5" type="ORF">BC351_22510</name>
</gene>
<dbReference type="SUPFAM" id="SSF74650">
    <property type="entry name" value="Galactose mutarotase-like"/>
    <property type="match status" value="1"/>
</dbReference>
<evidence type="ECO:0000313" key="6">
    <source>
        <dbReference type="Proteomes" id="UP000190626"/>
    </source>
</evidence>
<dbReference type="STRING" id="1469647.BC351_22510"/>
<organism evidence="5 6">
    <name type="scientific">Paenibacillus ferrarius</name>
    <dbReference type="NCBI Taxonomy" id="1469647"/>
    <lineage>
        <taxon>Bacteria</taxon>
        <taxon>Bacillati</taxon>
        <taxon>Bacillota</taxon>
        <taxon>Bacilli</taxon>
        <taxon>Bacillales</taxon>
        <taxon>Paenibacillaceae</taxon>
        <taxon>Paenibacillus</taxon>
    </lineage>
</organism>
<dbReference type="InterPro" id="IPR008928">
    <property type="entry name" value="6-hairpin_glycosidase_sf"/>
</dbReference>
<protein>
    <recommendedName>
        <fullName evidence="7">Glycoside hydrolase family 31 N-terminal domain-containing protein</fullName>
    </recommendedName>
</protein>
<evidence type="ECO:0000256" key="1">
    <source>
        <dbReference type="ARBA" id="ARBA00007806"/>
    </source>
</evidence>
<dbReference type="CDD" id="cd14752">
    <property type="entry name" value="GH31_N"/>
    <property type="match status" value="1"/>
</dbReference>
<dbReference type="Gene3D" id="2.60.40.1180">
    <property type="entry name" value="Golgi alpha-mannosidase II"/>
    <property type="match status" value="2"/>
</dbReference>
<dbReference type="InterPro" id="IPR051816">
    <property type="entry name" value="Glycosyl_Hydrolase_31"/>
</dbReference>
<name>A0A1V4HM44_9BACL</name>
<dbReference type="Pfam" id="PF21365">
    <property type="entry name" value="Glyco_hydro_31_3rd"/>
    <property type="match status" value="1"/>
</dbReference>
<sequence length="1233" mass="138455">MQTQEIHPFLNFILDEQTGRVTISGQTATLRDIAFLSYALIQQGETQRVLPLLRLLSSKSHKDQRTLTDAALALWVIGEYLKVTEDVSSKAELGGFLEETTALLDANWQKPQPHWLIPDSEGIFLSHLAMYFAAIQANVQHGVGEQGVRLLKAIRELVFAKFIKEGRVISQLGDTAIHGDIVTAAMPFGMLGIEDRILIEALYKLEETLVDQGVRFKIGDLSYGGCERPDLTCFLAWYYAKKGDTVRAKELLAHVESLQAEQGVLYEMDTATANEPLLLAYALEQSGKPAVSSWSSVLLGLAQASLRSGAVRSDSLDSVRLLHLPTGYDDPYVILPYERFPREPEAGDVVSVRLLTQPFQASQVVTVQTVVGGIPAAESVRALMRVTDEGEKVWEAQLGPYLAGDEVSYTFALQNGEESILSATYGFRVRTWTALERVHALETTADGFVAELVCGADPLRTVSLAFRADASGAVQLTFAAAGERMSGQPAQQAAVAVGRARLEAEVREGKLALTLRSAEGELLKGFAAEGKPLIEALIDGSGTLHKLRLNWQTKPEHRWFGMGERFAHYEYSGHEVDQYVYNQYRDQGLKTYMPVPFAISSGGYAIFVDTPLYSTFRFHTRLSDLVEVEADVSSTQQLTVYLFADEPLTMVGQFTALSGKPMLPPKWSFGPWMSSNNWDSQEEVMKQAELTAKYQIPSTVLVIEQWSDEATFYIFNDAQYEVKEGSQSFRYEEFQFPEWGRWPNPKAMVEDLHEQGLKVLLWQIPIHKHMYGVAHGQRDQDEKTLLELGYCVKTAEGMPYTLPYNWFKDSHIMDFTNPDALKWWFDKRRYLAEEMGVDGFKTDGGEFVFGHQLQFHDGSTGREMRNLYPNLYVGSYYDFIQTYAKDGGITFSRAGYTGAQRYPLHWAGDERSTFEAFRSSMIAGLSSSMSGIPFWGWDLGGFHGDIPTAELFVRSAQMAAFCPVMQYHAETKGEFNQDRTPWNIAERTGQMIVIDLYKKYADVRMNLLPYIYDQAIRTSRTGLPMMRAMSLQYPADSRCTEMISEYMFGDSLLVAPVMDEGHFSKEIYFPEGSWLSLFDQEEVQGPCLLKVAAPLDRIPVYQKQDSVIALNLAENYSLGDHVGNRVDRYEQLCFRVYVATELETVFEDDLGNVLTISVTKMKGQTRLQWSGNSSQPITFILAQRDVVSVVSTYETMLSPVQQMAQLQDGHYFISPAEVFIAVRDSAGSLVIDR</sequence>
<evidence type="ECO:0000259" key="4">
    <source>
        <dbReference type="Pfam" id="PF22681"/>
    </source>
</evidence>
<dbReference type="Gene3D" id="2.60.40.1760">
    <property type="entry name" value="glycosyl hydrolase (family 31)"/>
    <property type="match status" value="1"/>
</dbReference>
<dbReference type="SUPFAM" id="SSF51011">
    <property type="entry name" value="Glycosyl hydrolase domain"/>
    <property type="match status" value="1"/>
</dbReference>
<comment type="similarity">
    <text evidence="1">Belongs to the glycosyl hydrolase 31 family.</text>
</comment>
<dbReference type="Gene3D" id="2.60.40.10">
    <property type="entry name" value="Immunoglobulins"/>
    <property type="match status" value="1"/>
</dbReference>
<evidence type="ECO:0000259" key="3">
    <source>
        <dbReference type="Pfam" id="PF21365"/>
    </source>
</evidence>
<dbReference type="GO" id="GO:0030246">
    <property type="term" value="F:carbohydrate binding"/>
    <property type="evidence" value="ECO:0007669"/>
    <property type="project" value="InterPro"/>
</dbReference>
<dbReference type="Proteomes" id="UP000190626">
    <property type="component" value="Unassembled WGS sequence"/>
</dbReference>
<dbReference type="EMBL" id="MBTG01000009">
    <property type="protein sequence ID" value="OPH58583.1"/>
    <property type="molecule type" value="Genomic_DNA"/>
</dbReference>
<accession>A0A1V4HM44</accession>
<dbReference type="Gene3D" id="3.20.20.80">
    <property type="entry name" value="Glycosidases"/>
    <property type="match status" value="1"/>
</dbReference>
<dbReference type="CDD" id="cd06597">
    <property type="entry name" value="GH31_transferase_CtsY"/>
    <property type="match status" value="1"/>
</dbReference>
<dbReference type="SUPFAM" id="SSF48208">
    <property type="entry name" value="Six-hairpin glycosidases"/>
    <property type="match status" value="1"/>
</dbReference>
<dbReference type="RefSeq" id="WP_079411666.1">
    <property type="nucleotide sequence ID" value="NZ_MBTG01000009.1"/>
</dbReference>
<evidence type="ECO:0008006" key="7">
    <source>
        <dbReference type="Google" id="ProtNLM"/>
    </source>
</evidence>
<dbReference type="SUPFAM" id="SSF51445">
    <property type="entry name" value="(Trans)glycosidases"/>
    <property type="match status" value="1"/>
</dbReference>